<dbReference type="InterPro" id="IPR046331">
    <property type="entry name" value="GPAM1-like"/>
</dbReference>
<feature type="compositionally biased region" description="Basic and acidic residues" evidence="1">
    <location>
        <begin position="82"/>
        <end position="123"/>
    </location>
</feature>
<dbReference type="EMBL" id="GFTR01006432">
    <property type="protein sequence ID" value="JAW09994.1"/>
    <property type="molecule type" value="Transcribed_RNA"/>
</dbReference>
<name>A0A224XG37_9HEMI</name>
<evidence type="ECO:0000313" key="2">
    <source>
        <dbReference type="EMBL" id="JAW09994.1"/>
    </source>
</evidence>
<organism evidence="2">
    <name type="scientific">Panstrongylus lignarius</name>
    <dbReference type="NCBI Taxonomy" id="156445"/>
    <lineage>
        <taxon>Eukaryota</taxon>
        <taxon>Metazoa</taxon>
        <taxon>Ecdysozoa</taxon>
        <taxon>Arthropoda</taxon>
        <taxon>Hexapoda</taxon>
        <taxon>Insecta</taxon>
        <taxon>Pterygota</taxon>
        <taxon>Neoptera</taxon>
        <taxon>Paraneoptera</taxon>
        <taxon>Hemiptera</taxon>
        <taxon>Heteroptera</taxon>
        <taxon>Panheteroptera</taxon>
        <taxon>Cimicomorpha</taxon>
        <taxon>Reduviidae</taxon>
        <taxon>Triatominae</taxon>
        <taxon>Panstrongylus</taxon>
    </lineage>
</organism>
<dbReference type="PANTHER" id="PTHR46370">
    <property type="entry name" value="GPALPP MOTIFS-CONTAINING PROTEIN 1"/>
    <property type="match status" value="1"/>
</dbReference>
<accession>A0A224XG37</accession>
<feature type="compositionally biased region" description="Basic and acidic residues" evidence="1">
    <location>
        <begin position="12"/>
        <end position="22"/>
    </location>
</feature>
<proteinExistence type="predicted"/>
<feature type="compositionally biased region" description="Low complexity" evidence="1">
    <location>
        <begin position="43"/>
        <end position="54"/>
    </location>
</feature>
<feature type="compositionally biased region" description="Basic and acidic residues" evidence="1">
    <location>
        <begin position="297"/>
        <end position="307"/>
    </location>
</feature>
<dbReference type="AlphaFoldDB" id="A0A224XG37"/>
<feature type="compositionally biased region" description="Acidic residues" evidence="1">
    <location>
        <begin position="216"/>
        <end position="226"/>
    </location>
</feature>
<evidence type="ECO:0000256" key="1">
    <source>
        <dbReference type="SAM" id="MobiDB-lite"/>
    </source>
</evidence>
<sequence length="462" mass="53111">MARGCSESDSEEERHDRFRSERNNSSLTASKSLYSTGLQQSIKSRSPLRRLNSPSRRDRRSPSKRSRSRSKRRSKERKKSKDRRESKEKSKKDLDKSCRRSSSKNKESRRNDSVDSVKLESSRRRSRSKGSRRSGSKEKKKKRENKRSYTDDQTDDTFLQRFERRRPSVENEIIESTIVYRDSSSEPESRVTSKSSHGSKSHKKEKKIKKTHGDAEEGELISEEENNCFGPALPPARIESEEEDGEVKDNVIAEGPALPPGFNKRTIGPALPERYHSRRRSISQEEQHTKCQSTNKSDSDEDRKCERTNLIGPSLPPTESLTSVKNPDDDKEVTLYGPALPPQPATSQDFEEPLIGPLPQGMELDDRVQRILEERAQSLKKQMENKVSWRNGRGVLLVEHPILVYSCLSNIYTNICSVQYNRLALDLFSWVQLLSTHAKVNITLMENQFYREKITREVLGTI</sequence>
<feature type="compositionally biased region" description="Basic residues" evidence="1">
    <location>
        <begin position="124"/>
        <end position="145"/>
    </location>
</feature>
<feature type="compositionally biased region" description="Basic residues" evidence="1">
    <location>
        <begin position="197"/>
        <end position="210"/>
    </location>
</feature>
<protein>
    <submittedName>
        <fullName evidence="2">Putative serine/arginine-rich splicing factor 4</fullName>
    </submittedName>
</protein>
<feature type="compositionally biased region" description="Polar residues" evidence="1">
    <location>
        <begin position="23"/>
        <end position="42"/>
    </location>
</feature>
<feature type="compositionally biased region" description="Basic residues" evidence="1">
    <location>
        <begin position="57"/>
        <end position="81"/>
    </location>
</feature>
<dbReference type="PANTHER" id="PTHR46370:SF1">
    <property type="entry name" value="GPALPP MOTIFS-CONTAINING PROTEIN 1"/>
    <property type="match status" value="1"/>
</dbReference>
<reference evidence="2" key="1">
    <citation type="journal article" date="2018" name="PLoS Negl. Trop. Dis.">
        <title>An insight into the salivary gland and fat body transcriptome of Panstrongylus lignarius (Hemiptera: Heteroptera), the main vector of Chagas disease in Peru.</title>
        <authorList>
            <person name="Nevoa J.C."/>
            <person name="Mendes M.T."/>
            <person name="da Silva M.V."/>
            <person name="Soares S.C."/>
            <person name="Oliveira C.J.F."/>
            <person name="Ribeiro J.M.C."/>
        </authorList>
    </citation>
    <scope>NUCLEOTIDE SEQUENCE</scope>
</reference>
<feature type="region of interest" description="Disordered" evidence="1">
    <location>
        <begin position="1"/>
        <end position="329"/>
    </location>
</feature>